<dbReference type="OrthoDB" id="5115951at2"/>
<dbReference type="RefSeq" id="WP_127916844.1">
    <property type="nucleotide sequence ID" value="NZ_RKLP01000007.1"/>
</dbReference>
<dbReference type="PROSITE" id="PS00061">
    <property type="entry name" value="ADH_SHORT"/>
    <property type="match status" value="1"/>
</dbReference>
<keyword evidence="5" id="KW-1185">Reference proteome</keyword>
<gene>
    <name evidence="4" type="ORF">EGT67_14800</name>
</gene>
<dbReference type="InterPro" id="IPR002347">
    <property type="entry name" value="SDR_fam"/>
</dbReference>
<comment type="caution">
    <text evidence="4">The sequence shown here is derived from an EMBL/GenBank/DDBJ whole genome shotgun (WGS) entry which is preliminary data.</text>
</comment>
<reference evidence="4 5" key="1">
    <citation type="submission" date="2018-11" db="EMBL/GenBank/DDBJ databases">
        <title>Rhodococcus spongicola sp. nov. and Rhodococcus xishaensis sp. nov. from marine sponges.</title>
        <authorList>
            <person name="Li L."/>
            <person name="Lin H.W."/>
        </authorList>
    </citation>
    <scope>NUCLEOTIDE SEQUENCE [LARGE SCALE GENOMIC DNA]</scope>
    <source>
        <strain evidence="4 5">CCTCC AB2014297</strain>
    </source>
</reference>
<dbReference type="CDD" id="cd05233">
    <property type="entry name" value="SDR_c"/>
    <property type="match status" value="1"/>
</dbReference>
<comment type="similarity">
    <text evidence="1">Belongs to the short-chain dehydrogenases/reductases (SDR) family.</text>
</comment>
<accession>A0A438BDI3</accession>
<dbReference type="Proteomes" id="UP000286208">
    <property type="component" value="Unassembled WGS sequence"/>
</dbReference>
<dbReference type="AlphaFoldDB" id="A0A438BDI3"/>
<evidence type="ECO:0000259" key="3">
    <source>
        <dbReference type="SMART" id="SM00822"/>
    </source>
</evidence>
<dbReference type="Gene3D" id="3.40.50.720">
    <property type="entry name" value="NAD(P)-binding Rossmann-like Domain"/>
    <property type="match status" value="1"/>
</dbReference>
<organism evidence="4 5">
    <name type="scientific">Prescottella agglutinans</name>
    <dbReference type="NCBI Taxonomy" id="1644129"/>
    <lineage>
        <taxon>Bacteria</taxon>
        <taxon>Bacillati</taxon>
        <taxon>Actinomycetota</taxon>
        <taxon>Actinomycetes</taxon>
        <taxon>Mycobacteriales</taxon>
        <taxon>Nocardiaceae</taxon>
        <taxon>Prescottella</taxon>
    </lineage>
</organism>
<keyword evidence="2" id="KW-0560">Oxidoreductase</keyword>
<proteinExistence type="inferred from homology"/>
<sequence>MSDTEYAPGSVVLLGGRSEIGLEVARRLAPGRVVVLAARRRGELERECQMVLDAGATEVHCVEFDADRVADHPAVLSAIAEQHGPIGVAVLAFGVLGDQALAEQDAGHALAVVHTDFVAQVSVLTHLANLMRAHGAGQIVVFSSIAGVRVRRANYVYGSAKAGLDGFASGLADALHGSGVRLLLVRSGFVIGRMTEGMKPAPFSSTPQQVADAVAHGLRSGREQVAVPGMLRLVFIAMRLMPQFVWRRLPR</sequence>
<dbReference type="SMART" id="SM00822">
    <property type="entry name" value="PKS_KR"/>
    <property type="match status" value="1"/>
</dbReference>
<name>A0A438BDI3_9NOCA</name>
<dbReference type="GO" id="GO:0016491">
    <property type="term" value="F:oxidoreductase activity"/>
    <property type="evidence" value="ECO:0007669"/>
    <property type="project" value="UniProtKB-KW"/>
</dbReference>
<evidence type="ECO:0000256" key="2">
    <source>
        <dbReference type="ARBA" id="ARBA00023002"/>
    </source>
</evidence>
<dbReference type="InterPro" id="IPR057326">
    <property type="entry name" value="KR_dom"/>
</dbReference>
<evidence type="ECO:0000256" key="1">
    <source>
        <dbReference type="ARBA" id="ARBA00006484"/>
    </source>
</evidence>
<dbReference type="EMBL" id="RKLP01000007">
    <property type="protein sequence ID" value="RVW08785.1"/>
    <property type="molecule type" value="Genomic_DNA"/>
</dbReference>
<dbReference type="PANTHER" id="PTHR43669:SF6">
    <property type="entry name" value="DECAPRENYLPHOSPHORYL-2-KETO-BETA-D-ERYTHRO-PENTOSE REDUCTASE"/>
    <property type="match status" value="1"/>
</dbReference>
<protein>
    <submittedName>
        <fullName evidence="4">SDR family NAD(P)-dependent oxidoreductase</fullName>
    </submittedName>
</protein>
<dbReference type="Pfam" id="PF00106">
    <property type="entry name" value="adh_short"/>
    <property type="match status" value="1"/>
</dbReference>
<feature type="domain" description="Ketoreductase" evidence="3">
    <location>
        <begin position="9"/>
        <end position="197"/>
    </location>
</feature>
<dbReference type="PRINTS" id="PR00081">
    <property type="entry name" value="GDHRDH"/>
</dbReference>
<dbReference type="SUPFAM" id="SSF51735">
    <property type="entry name" value="NAD(P)-binding Rossmann-fold domains"/>
    <property type="match status" value="1"/>
</dbReference>
<dbReference type="InterPro" id="IPR020904">
    <property type="entry name" value="Sc_DH/Rdtase_CS"/>
</dbReference>
<dbReference type="InterPro" id="IPR036291">
    <property type="entry name" value="NAD(P)-bd_dom_sf"/>
</dbReference>
<dbReference type="PANTHER" id="PTHR43669">
    <property type="entry name" value="5-KETO-D-GLUCONATE 5-REDUCTASE"/>
    <property type="match status" value="1"/>
</dbReference>
<evidence type="ECO:0000313" key="4">
    <source>
        <dbReference type="EMBL" id="RVW08785.1"/>
    </source>
</evidence>
<evidence type="ECO:0000313" key="5">
    <source>
        <dbReference type="Proteomes" id="UP000286208"/>
    </source>
</evidence>